<feature type="non-terminal residue" evidence="2">
    <location>
        <position position="1"/>
    </location>
</feature>
<comment type="caution">
    <text evidence="2">The sequence shown here is derived from an EMBL/GenBank/DDBJ whole genome shotgun (WGS) entry which is preliminary data.</text>
</comment>
<feature type="region of interest" description="Disordered" evidence="1">
    <location>
        <begin position="83"/>
        <end position="103"/>
    </location>
</feature>
<evidence type="ECO:0000313" key="3">
    <source>
        <dbReference type="Proteomes" id="UP000602905"/>
    </source>
</evidence>
<organism evidence="2 3">
    <name type="scientific">Rhizoctonia solani</name>
    <dbReference type="NCBI Taxonomy" id="456999"/>
    <lineage>
        <taxon>Eukaryota</taxon>
        <taxon>Fungi</taxon>
        <taxon>Dikarya</taxon>
        <taxon>Basidiomycota</taxon>
        <taxon>Agaricomycotina</taxon>
        <taxon>Agaricomycetes</taxon>
        <taxon>Cantharellales</taxon>
        <taxon>Ceratobasidiaceae</taxon>
        <taxon>Rhizoctonia</taxon>
    </lineage>
</organism>
<dbReference type="Proteomes" id="UP000602905">
    <property type="component" value="Unassembled WGS sequence"/>
</dbReference>
<accession>A0A8H7LU58</accession>
<name>A0A8H7LU58_9AGAM</name>
<evidence type="ECO:0000313" key="2">
    <source>
        <dbReference type="EMBL" id="KAF8695707.1"/>
    </source>
</evidence>
<dbReference type="AlphaFoldDB" id="A0A8H7LU58"/>
<gene>
    <name evidence="2" type="ORF">RHS03_07940</name>
</gene>
<dbReference type="EMBL" id="JACYCD010000367">
    <property type="protein sequence ID" value="KAF8695707.1"/>
    <property type="molecule type" value="Genomic_DNA"/>
</dbReference>
<reference evidence="2" key="1">
    <citation type="submission" date="2020-09" db="EMBL/GenBank/DDBJ databases">
        <title>Comparative genome analyses of four rice-infecting Rhizoctonia solani isolates reveal extensive enrichment of homogalacturonan modification genes.</title>
        <authorList>
            <person name="Lee D.-Y."/>
            <person name="Jeon J."/>
            <person name="Kim K.-T."/>
            <person name="Cheong K."/>
            <person name="Song H."/>
            <person name="Choi G."/>
            <person name="Ko J."/>
            <person name="Opiyo S.O."/>
            <person name="Zuo S."/>
            <person name="Madhav S."/>
            <person name="Lee Y.-H."/>
            <person name="Wang G.-L."/>
        </authorList>
    </citation>
    <scope>NUCLEOTIDE SEQUENCE</scope>
    <source>
        <strain evidence="2">AG1-IA WGL</strain>
    </source>
</reference>
<protein>
    <submittedName>
        <fullName evidence="2">Uncharacterized protein</fullName>
    </submittedName>
</protein>
<proteinExistence type="predicted"/>
<sequence length="108" mass="12103">MATGEPQRAEDYVRYSTEERRSLVTSATLRDSANNAPSTTFVCDFAFQDLSAIPVEDTSHHSWLSATPILRSGRSQSWVARPTHPGHLWRPPGSPTRTASRTMIHLWP</sequence>
<evidence type="ECO:0000256" key="1">
    <source>
        <dbReference type="SAM" id="MobiDB-lite"/>
    </source>
</evidence>